<evidence type="ECO:0000259" key="1">
    <source>
        <dbReference type="Pfam" id="PF14535"/>
    </source>
</evidence>
<dbReference type="Gene3D" id="3.30.300.30">
    <property type="match status" value="1"/>
</dbReference>
<dbReference type="AlphaFoldDB" id="A0A345T3D5"/>
<dbReference type="InterPro" id="IPR042099">
    <property type="entry name" value="ANL_N_sf"/>
</dbReference>
<gene>
    <name evidence="2" type="ORF">C7M71_026910</name>
</gene>
<evidence type="ECO:0000313" key="3">
    <source>
        <dbReference type="Proteomes" id="UP000249340"/>
    </source>
</evidence>
<dbReference type="PANTHER" id="PTHR43845">
    <property type="entry name" value="BLR5969 PROTEIN"/>
    <property type="match status" value="1"/>
</dbReference>
<dbReference type="KEGG" id="stri:C7M71_026910"/>
<dbReference type="Proteomes" id="UP000249340">
    <property type="component" value="Chromosome"/>
</dbReference>
<evidence type="ECO:0000313" key="2">
    <source>
        <dbReference type="EMBL" id="AXI80490.1"/>
    </source>
</evidence>
<keyword evidence="2" id="KW-0436">Ligase</keyword>
<name>A0A345T3D5_9ACTN</name>
<protein>
    <submittedName>
        <fullName evidence="2">Phenylacetate--CoA ligase family protein</fullName>
    </submittedName>
</protein>
<dbReference type="InterPro" id="IPR045851">
    <property type="entry name" value="AMP-bd_C_sf"/>
</dbReference>
<keyword evidence="3" id="KW-1185">Reference proteome</keyword>
<dbReference type="PANTHER" id="PTHR43845:SF1">
    <property type="entry name" value="BLR5969 PROTEIN"/>
    <property type="match status" value="1"/>
</dbReference>
<dbReference type="GO" id="GO:0016874">
    <property type="term" value="F:ligase activity"/>
    <property type="evidence" value="ECO:0007669"/>
    <property type="project" value="UniProtKB-KW"/>
</dbReference>
<dbReference type="Pfam" id="PF14535">
    <property type="entry name" value="AMP-binding_C_2"/>
    <property type="match status" value="1"/>
</dbReference>
<dbReference type="OrthoDB" id="580775at2"/>
<dbReference type="Gene3D" id="3.40.50.12780">
    <property type="entry name" value="N-terminal domain of ligase-like"/>
    <property type="match status" value="1"/>
</dbReference>
<accession>A0A345T3D5</accession>
<organism evidence="2 3">
    <name type="scientific">Peterkaempfera bronchialis</name>
    <dbReference type="NCBI Taxonomy" id="2126346"/>
    <lineage>
        <taxon>Bacteria</taxon>
        <taxon>Bacillati</taxon>
        <taxon>Actinomycetota</taxon>
        <taxon>Actinomycetes</taxon>
        <taxon>Kitasatosporales</taxon>
        <taxon>Streptomycetaceae</taxon>
        <taxon>Peterkaempfera</taxon>
    </lineage>
</organism>
<dbReference type="InterPro" id="IPR028154">
    <property type="entry name" value="AMP-dep_Lig_C"/>
</dbReference>
<sequence length="434" mass="46575">MTDRDELLRRQIAYNLRSPFYRRRFAELGIDPERVRTLADLDELPIFLTPPVHRELQDRSLAEDGHPFGDFLCADVGDVVSVSSTSGTTGTPILYASTKADAALTNETWERAFRFIGMRPGDGAVVGFGLSMYLAGVPLVRALEAAGMRTAAVGAESGTVKLLRLIAIMRPRVLACTPSYAEHLIERAPEVLGRSAADLGIEILLCAGEPGAGLPSVRSKLSEGWGGAAVHDILGGVHGVINVSCDADDYQGMHVLAADHCVTTQLVDPATKARVRLADGAVGERVKTALRWEAAPPFRYSVGDMYQVFTETCACGRPGERIRVIGRVDDLLIVKGVKVYPSAVKDIAASFVPDLSGELRIVLDQPPPRVVPPLRVTVEAGPDTPQARHGELASRFAAAMHQRLSIRPQVTVVAAGSLSRTSHKTQLLEVAAPA</sequence>
<dbReference type="RefSeq" id="WP_111489848.1">
    <property type="nucleotide sequence ID" value="NZ_CP031264.1"/>
</dbReference>
<dbReference type="EMBL" id="CP031264">
    <property type="protein sequence ID" value="AXI80490.1"/>
    <property type="molecule type" value="Genomic_DNA"/>
</dbReference>
<reference evidence="3" key="1">
    <citation type="submission" date="2018-07" db="EMBL/GenBank/DDBJ databases">
        <title>Streptacidiphilus bronchialis DSM 106435 chromosome.</title>
        <authorList>
            <person name="Batra D."/>
            <person name="Gulvik C.A."/>
        </authorList>
    </citation>
    <scope>NUCLEOTIDE SEQUENCE [LARGE SCALE GENOMIC DNA]</scope>
    <source>
        <strain evidence="3">DSM 106435</strain>
    </source>
</reference>
<feature type="domain" description="AMP-dependent ligase C-terminal" evidence="1">
    <location>
        <begin position="336"/>
        <end position="426"/>
    </location>
</feature>
<dbReference type="SUPFAM" id="SSF56801">
    <property type="entry name" value="Acetyl-CoA synthetase-like"/>
    <property type="match status" value="1"/>
</dbReference>
<proteinExistence type="predicted"/>